<dbReference type="Proteomes" id="UP000004849">
    <property type="component" value="Unassembled WGS sequence"/>
</dbReference>
<evidence type="ECO:0000313" key="2">
    <source>
        <dbReference type="EMBL" id="EEB25783.1"/>
    </source>
</evidence>
<protein>
    <submittedName>
        <fullName evidence="2">Uncharacterized protein</fullName>
    </submittedName>
</protein>
<feature type="region of interest" description="Disordered" evidence="1">
    <location>
        <begin position="28"/>
        <end position="58"/>
    </location>
</feature>
<accession>B6VWV6</accession>
<evidence type="ECO:0000256" key="1">
    <source>
        <dbReference type="SAM" id="MobiDB-lite"/>
    </source>
</evidence>
<name>B6VWV6_9BACT</name>
<dbReference type="EMBL" id="ABWZ01000034">
    <property type="protein sequence ID" value="EEB25783.1"/>
    <property type="molecule type" value="Genomic_DNA"/>
</dbReference>
<organism evidence="2 3">
    <name type="scientific">Phocaeicola dorei DSM 17855</name>
    <dbReference type="NCBI Taxonomy" id="483217"/>
    <lineage>
        <taxon>Bacteria</taxon>
        <taxon>Pseudomonadati</taxon>
        <taxon>Bacteroidota</taxon>
        <taxon>Bacteroidia</taxon>
        <taxon>Bacteroidales</taxon>
        <taxon>Bacteroidaceae</taxon>
        <taxon>Phocaeicola</taxon>
    </lineage>
</organism>
<sequence>MNIDFNPLFLQKKGIFMVNKKNPFAFKVKQETKKKSGGKRIGKSKPDKANNQLNRRVR</sequence>
<reference evidence="2 3" key="1">
    <citation type="submission" date="2008-10" db="EMBL/GenBank/DDBJ databases">
        <title>Draft genome sequence of Bacteroides dorei (DSM 17855).</title>
        <authorList>
            <person name="Sudarsanam P."/>
            <person name="Ley R."/>
            <person name="Guruge J."/>
            <person name="Turnbaugh P.J."/>
            <person name="Mahowald M."/>
            <person name="Liep D."/>
            <person name="Gordon J."/>
        </authorList>
    </citation>
    <scope>NUCLEOTIDE SEQUENCE [LARGE SCALE GENOMIC DNA]</scope>
    <source>
        <strain evidence="2 3">DSM 17855</strain>
    </source>
</reference>
<gene>
    <name evidence="2" type="ORF">BACDOR_01830</name>
</gene>
<reference evidence="2 3" key="2">
    <citation type="submission" date="2008-10" db="EMBL/GenBank/DDBJ databases">
        <authorList>
            <person name="Fulton L."/>
            <person name="Clifton S."/>
            <person name="Fulton B."/>
            <person name="Xu J."/>
            <person name="Minx P."/>
            <person name="Pepin K.H."/>
            <person name="Johnson M."/>
            <person name="Thiruvilangam P."/>
            <person name="Bhonagiri V."/>
            <person name="Nash W.E."/>
            <person name="Mardis E.R."/>
            <person name="Wilson R.K."/>
        </authorList>
    </citation>
    <scope>NUCLEOTIDE SEQUENCE [LARGE SCALE GENOMIC DNA]</scope>
    <source>
        <strain evidence="2 3">DSM 17855</strain>
    </source>
</reference>
<dbReference type="HOGENOM" id="CLU_212511_0_0_10"/>
<proteinExistence type="predicted"/>
<evidence type="ECO:0000313" key="3">
    <source>
        <dbReference type="Proteomes" id="UP000004849"/>
    </source>
</evidence>
<feature type="compositionally biased region" description="Polar residues" evidence="1">
    <location>
        <begin position="49"/>
        <end position="58"/>
    </location>
</feature>
<dbReference type="AlphaFoldDB" id="B6VWV6"/>